<evidence type="ECO:0000256" key="2">
    <source>
        <dbReference type="ARBA" id="ARBA00022741"/>
    </source>
</evidence>
<dbReference type="SUPFAM" id="SSF56059">
    <property type="entry name" value="Glutathione synthetase ATP-binding domain-like"/>
    <property type="match status" value="1"/>
</dbReference>
<feature type="domain" description="ATP-grasp" evidence="5">
    <location>
        <begin position="127"/>
        <end position="320"/>
    </location>
</feature>
<protein>
    <submittedName>
        <fullName evidence="6">ATP-grasp domain-containing protein</fullName>
    </submittedName>
</protein>
<dbReference type="EMBL" id="JARAWC010000007">
    <property type="protein sequence ID" value="MDX2960433.1"/>
    <property type="molecule type" value="Genomic_DNA"/>
</dbReference>
<evidence type="ECO:0000313" key="9">
    <source>
        <dbReference type="Proteomes" id="UP001282288"/>
    </source>
</evidence>
<dbReference type="PANTHER" id="PTHR43585:SF2">
    <property type="entry name" value="ATP-GRASP ENZYME FSQD"/>
    <property type="match status" value="1"/>
</dbReference>
<keyword evidence="8" id="KW-1185">Reference proteome</keyword>
<dbReference type="InterPro" id="IPR013815">
    <property type="entry name" value="ATP_grasp_subdomain_1"/>
</dbReference>
<dbReference type="Gene3D" id="3.30.470.20">
    <property type="entry name" value="ATP-grasp fold, B domain"/>
    <property type="match status" value="1"/>
</dbReference>
<evidence type="ECO:0000313" key="8">
    <source>
        <dbReference type="Proteomes" id="UP001272987"/>
    </source>
</evidence>
<dbReference type="Gene3D" id="3.30.1490.20">
    <property type="entry name" value="ATP-grasp fold, A domain"/>
    <property type="match status" value="1"/>
</dbReference>
<dbReference type="Proteomes" id="UP001282288">
    <property type="component" value="Unassembled WGS sequence"/>
</dbReference>
<dbReference type="GO" id="GO:0016874">
    <property type="term" value="F:ligase activity"/>
    <property type="evidence" value="ECO:0007669"/>
    <property type="project" value="UniProtKB-KW"/>
</dbReference>
<keyword evidence="1" id="KW-0436">Ligase</keyword>
<evidence type="ECO:0000256" key="1">
    <source>
        <dbReference type="ARBA" id="ARBA00022598"/>
    </source>
</evidence>
<name>A0AAP6B939_9ACTN</name>
<dbReference type="EMBL" id="JARAWP010000004">
    <property type="protein sequence ID" value="MDX3017719.1"/>
    <property type="molecule type" value="Genomic_DNA"/>
</dbReference>
<sequence>MTDRKVTMAAEQGPFLLLNTKEIVSRLHEWFPDAARELVVVTTRADIPASADLAAYAERFLHLEVVPSLWELPDDELVALARRFGVRRVLSLGEREVLRAARIRAELGLPGQSLASATAYRDKHVMKSTLAAAGIEVAPMRKFRGNDELAEFAWKVGFPVVVKELDSGASNGTSVLMDEDALSALPERPDGSPRLAEAWVEGDFHHVNGLMKDGEVVLGVPSRNLYSDWFSVAYDAPTMTGMMPAEDPLSGRLLDAARQVVAALPAVPGLCAFHLELFHTADDRLVVCEIASRAGAALVTDVHEAALGLNFYGASLLGQAGRGDQVEIPPAGERLGFVWFPPAKGVLRALPDTCPLPGTVSYRPRGDVGRRYGSAPGLGLPVAEMVFRLTGPDTGEELRRIEEWWDDNVVWEDRTNPVPDRWKTSRRKPADA</sequence>
<dbReference type="PROSITE" id="PS50975">
    <property type="entry name" value="ATP_GRASP"/>
    <property type="match status" value="1"/>
</dbReference>
<dbReference type="GeneID" id="69811732"/>
<evidence type="ECO:0000259" key="5">
    <source>
        <dbReference type="PROSITE" id="PS50975"/>
    </source>
</evidence>
<dbReference type="InterPro" id="IPR011761">
    <property type="entry name" value="ATP-grasp"/>
</dbReference>
<organism evidence="6 9">
    <name type="scientific">Streptomyces acidiscabies</name>
    <dbReference type="NCBI Taxonomy" id="42234"/>
    <lineage>
        <taxon>Bacteria</taxon>
        <taxon>Bacillati</taxon>
        <taxon>Actinomycetota</taxon>
        <taxon>Actinomycetes</taxon>
        <taxon>Kitasatosporales</taxon>
        <taxon>Streptomycetaceae</taxon>
        <taxon>Streptomyces</taxon>
    </lineage>
</organism>
<proteinExistence type="predicted"/>
<dbReference type="InterPro" id="IPR052032">
    <property type="entry name" value="ATP-dep_AA_Ligase"/>
</dbReference>
<evidence type="ECO:0000256" key="4">
    <source>
        <dbReference type="PROSITE-ProRule" id="PRU00409"/>
    </source>
</evidence>
<dbReference type="GO" id="GO:0046872">
    <property type="term" value="F:metal ion binding"/>
    <property type="evidence" value="ECO:0007669"/>
    <property type="project" value="InterPro"/>
</dbReference>
<dbReference type="Gene3D" id="3.40.50.20">
    <property type="match status" value="1"/>
</dbReference>
<accession>A0AAP6B939</accession>
<evidence type="ECO:0000256" key="3">
    <source>
        <dbReference type="ARBA" id="ARBA00022840"/>
    </source>
</evidence>
<evidence type="ECO:0000313" key="7">
    <source>
        <dbReference type="EMBL" id="MDX3017719.1"/>
    </source>
</evidence>
<dbReference type="PANTHER" id="PTHR43585">
    <property type="entry name" value="FUMIPYRROLE BIOSYNTHESIS PROTEIN C"/>
    <property type="match status" value="1"/>
</dbReference>
<evidence type="ECO:0000313" key="6">
    <source>
        <dbReference type="EMBL" id="MDX2960433.1"/>
    </source>
</evidence>
<dbReference type="Proteomes" id="UP001272987">
    <property type="component" value="Unassembled WGS sequence"/>
</dbReference>
<reference evidence="6 8" key="1">
    <citation type="journal article" date="2023" name="Microb. Genom.">
        <title>Mesoterricola silvestris gen. nov., sp. nov., Mesoterricola sediminis sp. nov., Geothrix oryzae sp. nov., Geothrix edaphica sp. nov., Geothrix rubra sp. nov., and Geothrix limicola sp. nov., six novel members of Acidobacteriota isolated from soils.</title>
        <authorList>
            <person name="Weisberg A.J."/>
            <person name="Pearce E."/>
            <person name="Kramer C.G."/>
            <person name="Chang J.H."/>
            <person name="Clarke C.R."/>
        </authorList>
    </citation>
    <scope>NUCLEOTIDE SEQUENCE</scope>
    <source>
        <strain evidence="7 8">NB05-1H</strain>
        <strain evidence="6">NRRL_B-16521</strain>
    </source>
</reference>
<comment type="caution">
    <text evidence="6">The sequence shown here is derived from an EMBL/GenBank/DDBJ whole genome shotgun (WGS) entry which is preliminary data.</text>
</comment>
<keyword evidence="3 4" id="KW-0067">ATP-binding</keyword>
<dbReference type="AlphaFoldDB" id="A0AAP6B939"/>
<dbReference type="GO" id="GO:0005524">
    <property type="term" value="F:ATP binding"/>
    <property type="evidence" value="ECO:0007669"/>
    <property type="project" value="UniProtKB-UniRule"/>
</dbReference>
<gene>
    <name evidence="6" type="ORF">PV399_12010</name>
    <name evidence="7" type="ORF">PV666_07475</name>
</gene>
<dbReference type="RefSeq" id="WP_078481313.1">
    <property type="nucleotide sequence ID" value="NZ_CP122369.1"/>
</dbReference>
<keyword evidence="2 4" id="KW-0547">Nucleotide-binding</keyword>